<dbReference type="RefSeq" id="WP_060930743.1">
    <property type="nucleotide sequence ID" value="NZ_KQ959782.1"/>
</dbReference>
<reference evidence="9" key="1">
    <citation type="submission" date="2016-01" db="EMBL/GenBank/DDBJ databases">
        <authorList>
            <person name="Mitreva M."/>
            <person name="Pepin K.H."/>
            <person name="Mihindukulasuriya K.A."/>
            <person name="Fulton R."/>
            <person name="Fronick C."/>
            <person name="O'Laughlin M."/>
            <person name="Miner T."/>
            <person name="Herter B."/>
            <person name="Rosa B.A."/>
            <person name="Cordes M."/>
            <person name="Tomlinson C."/>
            <person name="Wollam A."/>
            <person name="Palsikar V.B."/>
            <person name="Mardis E.R."/>
            <person name="Wilson R.K."/>
        </authorList>
    </citation>
    <scope>NUCLEOTIDE SEQUENCE [LARGE SCALE GENOMIC DNA]</scope>
    <source>
        <strain evidence="9">DNF00896</strain>
    </source>
</reference>
<feature type="transmembrane region" description="Helical" evidence="6">
    <location>
        <begin position="238"/>
        <end position="257"/>
    </location>
</feature>
<evidence type="ECO:0000256" key="6">
    <source>
        <dbReference type="SAM" id="Phobius"/>
    </source>
</evidence>
<evidence type="ECO:0000313" key="9">
    <source>
        <dbReference type="Proteomes" id="UP000070394"/>
    </source>
</evidence>
<feature type="transmembrane region" description="Helical" evidence="6">
    <location>
        <begin position="208"/>
        <end position="226"/>
    </location>
</feature>
<evidence type="ECO:0000256" key="1">
    <source>
        <dbReference type="ARBA" id="ARBA00004141"/>
    </source>
</evidence>
<dbReference type="PANTHER" id="PTHR22911:SF6">
    <property type="entry name" value="SOLUTE CARRIER FAMILY 35 MEMBER G1"/>
    <property type="match status" value="1"/>
</dbReference>
<dbReference type="GO" id="GO:0016020">
    <property type="term" value="C:membrane"/>
    <property type="evidence" value="ECO:0007669"/>
    <property type="project" value="UniProtKB-SubCell"/>
</dbReference>
<feature type="transmembrane region" description="Helical" evidence="6">
    <location>
        <begin position="263"/>
        <end position="282"/>
    </location>
</feature>
<dbReference type="SUPFAM" id="SSF103481">
    <property type="entry name" value="Multidrug resistance efflux transporter EmrE"/>
    <property type="match status" value="2"/>
</dbReference>
<comment type="subcellular location">
    <subcellularLocation>
        <location evidence="1">Membrane</location>
        <topology evidence="1">Multi-pass membrane protein</topology>
    </subcellularLocation>
</comment>
<dbReference type="EMBL" id="LSDA01000021">
    <property type="protein sequence ID" value="KXB59862.1"/>
    <property type="molecule type" value="Genomic_DNA"/>
</dbReference>
<dbReference type="InterPro" id="IPR000620">
    <property type="entry name" value="EamA_dom"/>
</dbReference>
<evidence type="ECO:0000256" key="5">
    <source>
        <dbReference type="ARBA" id="ARBA00023136"/>
    </source>
</evidence>
<proteinExistence type="inferred from homology"/>
<feature type="transmembrane region" description="Helical" evidence="6">
    <location>
        <begin position="39"/>
        <end position="57"/>
    </location>
</feature>
<comment type="caution">
    <text evidence="8">The sequence shown here is derived from an EMBL/GenBank/DDBJ whole genome shotgun (WGS) entry which is preliminary data.</text>
</comment>
<dbReference type="PANTHER" id="PTHR22911">
    <property type="entry name" value="ACYL-MALONYL CONDENSING ENZYME-RELATED"/>
    <property type="match status" value="1"/>
</dbReference>
<evidence type="ECO:0000313" key="8">
    <source>
        <dbReference type="EMBL" id="KXB59862.1"/>
    </source>
</evidence>
<dbReference type="InterPro" id="IPR037185">
    <property type="entry name" value="EmrE-like"/>
</dbReference>
<dbReference type="Pfam" id="PF00892">
    <property type="entry name" value="EamA"/>
    <property type="match status" value="2"/>
</dbReference>
<evidence type="ECO:0000256" key="4">
    <source>
        <dbReference type="ARBA" id="ARBA00022989"/>
    </source>
</evidence>
<sequence>MNNYNKRIGILYILGAAFGFAMMGLFVRLAGELPTFEKVFSRNFVAAVVAFVMLIRNGYKWQDIGRKNWILLLLRSSCGFVGVICNFYAIDHMNIADASILNKLSPFFAILLSFIILQEKPVIMDILTTVVAFIGAIFVVKPSADFAFLVAMIGVLGGFMAGVAYALVRKMTGGGVTGMFIVFFFSAFSSICCIPLMAINFVTPSPTQFAMLIGSGFSAMIGQICITKAYTYAPAKEISVYDYTQVIYSALLGFIFVGQIPDVLSLLGYIIIISMAVVKWVYNNKKVPD</sequence>
<keyword evidence="4 6" id="KW-1133">Transmembrane helix</keyword>
<accession>A0A133ZWP0</accession>
<feature type="transmembrane region" description="Helical" evidence="6">
    <location>
        <begin position="146"/>
        <end position="168"/>
    </location>
</feature>
<dbReference type="PATRIC" id="fig|467210.3.peg.833"/>
<evidence type="ECO:0000259" key="7">
    <source>
        <dbReference type="Pfam" id="PF00892"/>
    </source>
</evidence>
<dbReference type="OrthoDB" id="5148831at2"/>
<name>A0A133ZWP0_9FIRM</name>
<feature type="domain" description="EamA" evidence="7">
    <location>
        <begin position="8"/>
        <end position="140"/>
    </location>
</feature>
<gene>
    <name evidence="8" type="ORF">HMPREF1866_00844</name>
</gene>
<evidence type="ECO:0000256" key="3">
    <source>
        <dbReference type="ARBA" id="ARBA00022692"/>
    </source>
</evidence>
<keyword evidence="3 6" id="KW-0812">Transmembrane</keyword>
<keyword evidence="5 6" id="KW-0472">Membrane</keyword>
<dbReference type="STRING" id="467210.HMPREF1866_00844"/>
<feature type="transmembrane region" description="Helical" evidence="6">
    <location>
        <begin position="95"/>
        <end position="115"/>
    </location>
</feature>
<evidence type="ECO:0000256" key="2">
    <source>
        <dbReference type="ARBA" id="ARBA00007362"/>
    </source>
</evidence>
<feature type="transmembrane region" description="Helical" evidence="6">
    <location>
        <begin position="9"/>
        <end position="27"/>
    </location>
</feature>
<dbReference type="AlphaFoldDB" id="A0A133ZWP0"/>
<comment type="similarity">
    <text evidence="2">Belongs to the EamA transporter family.</text>
</comment>
<feature type="transmembrane region" description="Helical" evidence="6">
    <location>
        <begin position="122"/>
        <end position="140"/>
    </location>
</feature>
<feature type="domain" description="EamA" evidence="7">
    <location>
        <begin position="152"/>
        <end position="274"/>
    </location>
</feature>
<feature type="transmembrane region" description="Helical" evidence="6">
    <location>
        <begin position="69"/>
        <end position="89"/>
    </location>
</feature>
<keyword evidence="9" id="KW-1185">Reference proteome</keyword>
<feature type="transmembrane region" description="Helical" evidence="6">
    <location>
        <begin position="180"/>
        <end position="202"/>
    </location>
</feature>
<organism evidence="8 9">
    <name type="scientific">Lachnoanaerobaculum saburreum</name>
    <dbReference type="NCBI Taxonomy" id="467210"/>
    <lineage>
        <taxon>Bacteria</taxon>
        <taxon>Bacillati</taxon>
        <taxon>Bacillota</taxon>
        <taxon>Clostridia</taxon>
        <taxon>Lachnospirales</taxon>
        <taxon>Lachnospiraceae</taxon>
        <taxon>Lachnoanaerobaculum</taxon>
    </lineage>
</organism>
<dbReference type="Proteomes" id="UP000070394">
    <property type="component" value="Unassembled WGS sequence"/>
</dbReference>
<protein>
    <submittedName>
        <fullName evidence="8">Putative membrane protein</fullName>
    </submittedName>
</protein>